<accession>A0A150KKQ1</accession>
<reference evidence="3 5" key="1">
    <citation type="submission" date="2016-01" db="EMBL/GenBank/DDBJ databases">
        <title>Genome Sequences of Twelve Sporeforming Bacillus Species Isolated from Foods.</title>
        <authorList>
            <person name="Berendsen E.M."/>
            <person name="Wells-Bennik M.H."/>
            <person name="Krawcyk A.O."/>
            <person name="De Jong A."/>
            <person name="Holsappel S."/>
            <person name="Eijlander R.T."/>
            <person name="Kuipers O.P."/>
        </authorList>
    </citation>
    <scope>NUCLEOTIDE SEQUENCE [LARGE SCALE GENOMIC DNA]</scope>
    <source>
        <strain evidence="3 5">B4102</strain>
    </source>
</reference>
<dbReference type="SUPFAM" id="SSF50118">
    <property type="entry name" value="Cell growth inhibitor/plasmid maintenance toxic component"/>
    <property type="match status" value="1"/>
</dbReference>
<dbReference type="AlphaFoldDB" id="A0A150KKQ1"/>
<organism evidence="3 5">
    <name type="scientific">Heyndrickxia sporothermodurans</name>
    <dbReference type="NCBI Taxonomy" id="46224"/>
    <lineage>
        <taxon>Bacteria</taxon>
        <taxon>Bacillati</taxon>
        <taxon>Bacillota</taxon>
        <taxon>Bacilli</taxon>
        <taxon>Bacillales</taxon>
        <taxon>Bacillaceae</taxon>
        <taxon>Heyndrickxia</taxon>
    </lineage>
</organism>
<evidence type="ECO:0000313" key="4">
    <source>
        <dbReference type="EMBL" id="QQX25693.1"/>
    </source>
</evidence>
<dbReference type="PATRIC" id="fig|46224.3.peg.1785"/>
<dbReference type="GO" id="GO:0003677">
    <property type="term" value="F:DNA binding"/>
    <property type="evidence" value="ECO:0007669"/>
    <property type="project" value="InterPro"/>
</dbReference>
<sequence length="109" mass="12082">MSVPDRGDLVYVNFNPQAGHEEAENRPGIVLSPKAFNEVTGFAAVCPITNTIRGWGYEVTLPDDLVFQGVILTDQVKSLDWQVRNLRVKGQAPEEIVNDCLAKIHTFLS</sequence>
<dbReference type="InterPro" id="IPR003477">
    <property type="entry name" value="PemK-like"/>
</dbReference>
<dbReference type="EMBL" id="LQYN01000167">
    <property type="protein sequence ID" value="KYC85303.1"/>
    <property type="molecule type" value="Genomic_DNA"/>
</dbReference>
<name>A0A150KKQ1_9BACI</name>
<dbReference type="OrthoDB" id="9808744at2"/>
<dbReference type="PANTHER" id="PTHR33988">
    <property type="entry name" value="ENDORIBONUCLEASE MAZF-RELATED"/>
    <property type="match status" value="1"/>
</dbReference>
<dbReference type="InterPro" id="IPR011067">
    <property type="entry name" value="Plasmid_toxin/cell-grow_inhib"/>
</dbReference>
<evidence type="ECO:0000256" key="1">
    <source>
        <dbReference type="ARBA" id="ARBA00007521"/>
    </source>
</evidence>
<evidence type="ECO:0000313" key="5">
    <source>
        <dbReference type="Proteomes" id="UP000075666"/>
    </source>
</evidence>
<evidence type="ECO:0000256" key="2">
    <source>
        <dbReference type="ARBA" id="ARBA00022649"/>
    </source>
</evidence>
<dbReference type="KEGG" id="hspo:JGZ69_01445"/>
<dbReference type="Pfam" id="PF02452">
    <property type="entry name" value="PemK_toxin"/>
    <property type="match status" value="1"/>
</dbReference>
<proteinExistence type="inferred from homology"/>
<dbReference type="GO" id="GO:0016075">
    <property type="term" value="P:rRNA catabolic process"/>
    <property type="evidence" value="ECO:0007669"/>
    <property type="project" value="TreeGrafter"/>
</dbReference>
<gene>
    <name evidence="3" type="ORF">B4102_4135</name>
    <name evidence="4" type="ORF">JGZ69_01445</name>
</gene>
<dbReference type="RefSeq" id="WP_066235842.1">
    <property type="nucleotide sequence ID" value="NZ_CP066701.1"/>
</dbReference>
<keyword evidence="5" id="KW-1185">Reference proteome</keyword>
<comment type="similarity">
    <text evidence="1">Belongs to the PemK/MazF family.</text>
</comment>
<dbReference type="GO" id="GO:0004521">
    <property type="term" value="F:RNA endonuclease activity"/>
    <property type="evidence" value="ECO:0007669"/>
    <property type="project" value="TreeGrafter"/>
</dbReference>
<dbReference type="Proteomes" id="UP000075666">
    <property type="component" value="Unassembled WGS sequence"/>
</dbReference>
<dbReference type="EMBL" id="CP066701">
    <property type="protein sequence ID" value="QQX25693.1"/>
    <property type="molecule type" value="Genomic_DNA"/>
</dbReference>
<protein>
    <submittedName>
        <fullName evidence="4">Type II toxin-antitoxin system PemK/MazF family toxin</fullName>
    </submittedName>
</protein>
<reference evidence="4 6" key="2">
    <citation type="submission" date="2020-12" db="EMBL/GenBank/DDBJ databases">
        <title>Taxonomic evaluation of the Bacillus sporothermodurans group of bacteria based on whole genome sequences.</title>
        <authorList>
            <person name="Fiedler G."/>
            <person name="Herbstmann A.-D."/>
            <person name="Doll E."/>
            <person name="Wenning M."/>
            <person name="Brinks E."/>
            <person name="Kabisch J."/>
            <person name="Breitenwieser F."/>
            <person name="Lappann M."/>
            <person name="Boehnlein C."/>
            <person name="Franz C."/>
        </authorList>
    </citation>
    <scope>NUCLEOTIDE SEQUENCE [LARGE SCALE GENOMIC DNA]</scope>
    <source>
        <strain evidence="4 6">DSM 10599</strain>
    </source>
</reference>
<keyword evidence="2" id="KW-1277">Toxin-antitoxin system</keyword>
<dbReference type="Proteomes" id="UP000595512">
    <property type="component" value="Chromosome"/>
</dbReference>
<dbReference type="GO" id="GO:0006402">
    <property type="term" value="P:mRNA catabolic process"/>
    <property type="evidence" value="ECO:0007669"/>
    <property type="project" value="TreeGrafter"/>
</dbReference>
<dbReference type="STRING" id="46224.B4102_4135"/>
<evidence type="ECO:0000313" key="3">
    <source>
        <dbReference type="EMBL" id="KYC85303.1"/>
    </source>
</evidence>
<dbReference type="Gene3D" id="2.30.30.110">
    <property type="match status" value="1"/>
</dbReference>
<dbReference type="PANTHER" id="PTHR33988:SF3">
    <property type="entry name" value="ENDORIBONUCLEASE TOXIN CHPB-RELATED"/>
    <property type="match status" value="1"/>
</dbReference>
<evidence type="ECO:0000313" key="6">
    <source>
        <dbReference type="Proteomes" id="UP000595512"/>
    </source>
</evidence>